<proteinExistence type="predicted"/>
<protein>
    <submittedName>
        <fullName evidence="1">Uncharacterized protein</fullName>
    </submittedName>
</protein>
<name>A0A1F8FHK7_9BACT</name>
<organism evidence="1 2">
    <name type="scientific">Candidatus Yanofskybacteria bacterium RIFCSPHIGHO2_02_FULL_43_15c</name>
    <dbReference type="NCBI Taxonomy" id="1802679"/>
    <lineage>
        <taxon>Bacteria</taxon>
        <taxon>Candidatus Yanofskyibacteriota</taxon>
    </lineage>
</organism>
<evidence type="ECO:0000313" key="1">
    <source>
        <dbReference type="EMBL" id="OGN12604.1"/>
    </source>
</evidence>
<comment type="caution">
    <text evidence="1">The sequence shown here is derived from an EMBL/GenBank/DDBJ whole genome shotgun (WGS) entry which is preliminary data.</text>
</comment>
<reference evidence="1 2" key="1">
    <citation type="journal article" date="2016" name="Nat. Commun.">
        <title>Thousands of microbial genomes shed light on interconnected biogeochemical processes in an aquifer system.</title>
        <authorList>
            <person name="Anantharaman K."/>
            <person name="Brown C.T."/>
            <person name="Hug L.A."/>
            <person name="Sharon I."/>
            <person name="Castelle C.J."/>
            <person name="Probst A.J."/>
            <person name="Thomas B.C."/>
            <person name="Singh A."/>
            <person name="Wilkins M.J."/>
            <person name="Karaoz U."/>
            <person name="Brodie E.L."/>
            <person name="Williams K.H."/>
            <person name="Hubbard S.S."/>
            <person name="Banfield J.F."/>
        </authorList>
    </citation>
    <scope>NUCLEOTIDE SEQUENCE [LARGE SCALE GENOMIC DNA]</scope>
</reference>
<sequence>MNNFYTSPGPIFEPGPGWGKRLKKWSRKYILGGDCTLCRATRYVLVFAIIVLLAGWPKFNLPQPKPQENNITETVQPKDGQTHLARRVLAKYLNQNQIFELTNGQKIFIETVLREKIPNEILEQTGSQVEIESEEVEKLVGRAKQLSPLQLKKWEVYAEGIAL</sequence>
<dbReference type="EMBL" id="MGJT01000016">
    <property type="protein sequence ID" value="OGN12604.1"/>
    <property type="molecule type" value="Genomic_DNA"/>
</dbReference>
<dbReference type="Proteomes" id="UP000178197">
    <property type="component" value="Unassembled WGS sequence"/>
</dbReference>
<gene>
    <name evidence="1" type="ORF">A3C71_01340</name>
</gene>
<evidence type="ECO:0000313" key="2">
    <source>
        <dbReference type="Proteomes" id="UP000178197"/>
    </source>
</evidence>
<dbReference type="AlphaFoldDB" id="A0A1F8FHK7"/>
<accession>A0A1F8FHK7</accession>